<dbReference type="Proteomes" id="UP001230005">
    <property type="component" value="Unassembled WGS sequence"/>
</dbReference>
<comment type="caution">
    <text evidence="1">The sequence shown here is derived from an EMBL/GenBank/DDBJ whole genome shotgun (WGS) entry which is preliminary data.</text>
</comment>
<dbReference type="RefSeq" id="WP_307320978.1">
    <property type="nucleotide sequence ID" value="NZ_JAUSUG010000001.1"/>
</dbReference>
<evidence type="ECO:0000313" key="1">
    <source>
        <dbReference type="EMBL" id="MDQ0252960.1"/>
    </source>
</evidence>
<name>A0ABT9ZNZ2_9BACI</name>
<reference evidence="1 2" key="1">
    <citation type="submission" date="2023-07" db="EMBL/GenBank/DDBJ databases">
        <title>Genomic Encyclopedia of Type Strains, Phase IV (KMG-IV): sequencing the most valuable type-strain genomes for metagenomic binning, comparative biology and taxonomic classification.</title>
        <authorList>
            <person name="Goeker M."/>
        </authorList>
    </citation>
    <scope>NUCLEOTIDE SEQUENCE [LARGE SCALE GENOMIC DNA]</scope>
    <source>
        <strain evidence="1 2">DSM 9768</strain>
    </source>
</reference>
<accession>A0ABT9ZNZ2</accession>
<evidence type="ECO:0000313" key="2">
    <source>
        <dbReference type="Proteomes" id="UP001230005"/>
    </source>
</evidence>
<gene>
    <name evidence="1" type="ORF">J2S74_000332</name>
</gene>
<dbReference type="EMBL" id="JAUSUG010000001">
    <property type="protein sequence ID" value="MDQ0252960.1"/>
    <property type="molecule type" value="Genomic_DNA"/>
</dbReference>
<sequence length="129" mass="14164">MKSEVLDVLKVMTATLSRLTDQEVEKLVNGEAKLVYSENKVAGVERGEKVNPTNPLIAQLKETTNRGDATRLLSRKGILKKDLIDLATVLNIHINKSSNKAKIIEKIVEATVGVTLRSNAIKETSIGRK</sequence>
<protein>
    <submittedName>
        <fullName evidence="1">Uncharacterized protein</fullName>
    </submittedName>
</protein>
<keyword evidence="2" id="KW-1185">Reference proteome</keyword>
<proteinExistence type="predicted"/>
<organism evidence="1 2">
    <name type="scientific">Evansella vedderi</name>
    <dbReference type="NCBI Taxonomy" id="38282"/>
    <lineage>
        <taxon>Bacteria</taxon>
        <taxon>Bacillati</taxon>
        <taxon>Bacillota</taxon>
        <taxon>Bacilli</taxon>
        <taxon>Bacillales</taxon>
        <taxon>Bacillaceae</taxon>
        <taxon>Evansella</taxon>
    </lineage>
</organism>